<feature type="domain" description="Guanylate cyclase" evidence="5">
    <location>
        <begin position="158"/>
        <end position="173"/>
    </location>
</feature>
<dbReference type="SUPFAM" id="SSF55073">
    <property type="entry name" value="Nucleotide cyclase"/>
    <property type="match status" value="1"/>
</dbReference>
<feature type="transmembrane region" description="Helical" evidence="3">
    <location>
        <begin position="32"/>
        <end position="52"/>
    </location>
</feature>
<gene>
    <name evidence="6" type="ORF">DUNSADRAFT_10000</name>
</gene>
<dbReference type="InterPro" id="IPR029787">
    <property type="entry name" value="Nucleotide_cyclase"/>
</dbReference>
<keyword evidence="1 2" id="KW-0597">Phosphoprotein</keyword>
<proteinExistence type="predicted"/>
<organism evidence="6 7">
    <name type="scientific">Dunaliella salina</name>
    <name type="common">Green alga</name>
    <name type="synonym">Protococcus salinus</name>
    <dbReference type="NCBI Taxonomy" id="3046"/>
    <lineage>
        <taxon>Eukaryota</taxon>
        <taxon>Viridiplantae</taxon>
        <taxon>Chlorophyta</taxon>
        <taxon>core chlorophytes</taxon>
        <taxon>Chlorophyceae</taxon>
        <taxon>CS clade</taxon>
        <taxon>Chlamydomonadales</taxon>
        <taxon>Dunaliellaceae</taxon>
        <taxon>Dunaliella</taxon>
    </lineage>
</organism>
<feature type="modified residue" description="4-aspartylphosphate" evidence="2">
    <location>
        <position position="132"/>
    </location>
</feature>
<dbReference type="InterPro" id="IPR001789">
    <property type="entry name" value="Sig_transdc_resp-reg_receiver"/>
</dbReference>
<dbReference type="Pfam" id="PF00072">
    <property type="entry name" value="Response_reg"/>
    <property type="match status" value="1"/>
</dbReference>
<dbReference type="PANTHER" id="PTHR44591">
    <property type="entry name" value="STRESS RESPONSE REGULATOR PROTEIN 1"/>
    <property type="match status" value="1"/>
</dbReference>
<reference evidence="6" key="1">
    <citation type="submission" date="2017-08" db="EMBL/GenBank/DDBJ databases">
        <authorList>
            <person name="Polle J.E."/>
            <person name="Barry K."/>
            <person name="Cushman J."/>
            <person name="Schmutz J."/>
            <person name="Tran D."/>
            <person name="Hathwaick L.T."/>
            <person name="Yim W.C."/>
            <person name="Jenkins J."/>
            <person name="Mckie-Krisberg Z.M."/>
            <person name="Prochnik S."/>
            <person name="Lindquist E."/>
            <person name="Dockter R.B."/>
            <person name="Adam C."/>
            <person name="Molina H."/>
            <person name="Bunkerborg J."/>
            <person name="Jin E."/>
            <person name="Buchheim M."/>
            <person name="Magnuson J."/>
        </authorList>
    </citation>
    <scope>NUCLEOTIDE SEQUENCE</scope>
    <source>
        <strain evidence="6">CCAP 19/18</strain>
    </source>
</reference>
<accession>A0ABQ7GGB0</accession>
<keyword evidence="3" id="KW-0472">Membrane</keyword>
<feature type="domain" description="Response regulatory" evidence="4">
    <location>
        <begin position="81"/>
        <end position="173"/>
    </location>
</feature>
<dbReference type="PROSITE" id="PS50125">
    <property type="entry name" value="GUANYLATE_CYCLASE_2"/>
    <property type="match status" value="1"/>
</dbReference>
<evidence type="ECO:0000313" key="6">
    <source>
        <dbReference type="EMBL" id="KAF5833621.1"/>
    </source>
</evidence>
<keyword evidence="7" id="KW-1185">Reference proteome</keyword>
<comment type="caution">
    <text evidence="6">The sequence shown here is derived from an EMBL/GenBank/DDBJ whole genome shotgun (WGS) entry which is preliminary data.</text>
</comment>
<dbReference type="PROSITE" id="PS50110">
    <property type="entry name" value="RESPONSE_REGULATORY"/>
    <property type="match status" value="1"/>
</dbReference>
<dbReference type="InterPro" id="IPR011006">
    <property type="entry name" value="CheY-like_superfamily"/>
</dbReference>
<dbReference type="EMBL" id="MU069800">
    <property type="protein sequence ID" value="KAF5833621.1"/>
    <property type="molecule type" value="Genomic_DNA"/>
</dbReference>
<dbReference type="Gene3D" id="3.40.50.2300">
    <property type="match status" value="1"/>
</dbReference>
<evidence type="ECO:0000256" key="2">
    <source>
        <dbReference type="PROSITE-ProRule" id="PRU00169"/>
    </source>
</evidence>
<evidence type="ECO:0000256" key="3">
    <source>
        <dbReference type="SAM" id="Phobius"/>
    </source>
</evidence>
<dbReference type="Proteomes" id="UP000815325">
    <property type="component" value="Unassembled WGS sequence"/>
</dbReference>
<protein>
    <recommendedName>
        <fullName evidence="8">Response regulator</fullName>
    </recommendedName>
</protein>
<evidence type="ECO:0000259" key="5">
    <source>
        <dbReference type="PROSITE" id="PS50125"/>
    </source>
</evidence>
<name>A0ABQ7GGB0_DUNSA</name>
<keyword evidence="3" id="KW-1133">Transmembrane helix</keyword>
<evidence type="ECO:0000256" key="1">
    <source>
        <dbReference type="ARBA" id="ARBA00022553"/>
    </source>
</evidence>
<dbReference type="SUPFAM" id="SSF52172">
    <property type="entry name" value="CheY-like"/>
    <property type="match status" value="1"/>
</dbReference>
<sequence length="173" mass="18977">MSSAAAFETGSDTMDSGDMLCFDTEAKEPGSVLALILSNSVGCLFILVAWAVREWCWQRSSGIVRSNPGAYESGCRQTSGQVLSVDDEQINQQVMQSLLWDQNYELVQMPSGEAALEFIDKAPWLPDMVLLDVTLPGMSGFELKRGVTLIAQFHENVTILFSDIRGFTNLAAE</sequence>
<evidence type="ECO:0008006" key="8">
    <source>
        <dbReference type="Google" id="ProtNLM"/>
    </source>
</evidence>
<dbReference type="InterPro" id="IPR050595">
    <property type="entry name" value="Bact_response_regulator"/>
</dbReference>
<dbReference type="InterPro" id="IPR001054">
    <property type="entry name" value="A/G_cyclase"/>
</dbReference>
<keyword evidence="3" id="KW-0812">Transmembrane</keyword>
<evidence type="ECO:0000313" key="7">
    <source>
        <dbReference type="Proteomes" id="UP000815325"/>
    </source>
</evidence>
<dbReference type="PANTHER" id="PTHR44591:SF3">
    <property type="entry name" value="RESPONSE REGULATORY DOMAIN-CONTAINING PROTEIN"/>
    <property type="match status" value="1"/>
</dbReference>
<evidence type="ECO:0000259" key="4">
    <source>
        <dbReference type="PROSITE" id="PS50110"/>
    </source>
</evidence>